<feature type="non-terminal residue" evidence="16">
    <location>
        <position position="365"/>
    </location>
</feature>
<reference evidence="16" key="1">
    <citation type="submission" date="2020-02" db="EMBL/GenBank/DDBJ databases">
        <title>Relaxed selection underlies rapid genomic changes in the transitions from sociality to social parasitism in ants.</title>
        <authorList>
            <person name="Bi X."/>
        </authorList>
    </citation>
    <scope>NUCLEOTIDE SEQUENCE</scope>
    <source>
        <strain evidence="16">BGI-DK2013a</strain>
        <tissue evidence="16">Whole body</tissue>
    </source>
</reference>
<dbReference type="GO" id="GO:0006397">
    <property type="term" value="P:mRNA processing"/>
    <property type="evidence" value="ECO:0007669"/>
    <property type="project" value="UniProtKB-KW"/>
</dbReference>
<keyword evidence="16" id="KW-0378">Hydrolase</keyword>
<dbReference type="GO" id="GO:0000379">
    <property type="term" value="P:tRNA-type intron splice site recognition and cleavage"/>
    <property type="evidence" value="ECO:0007669"/>
    <property type="project" value="TreeGrafter"/>
</dbReference>
<dbReference type="InterPro" id="IPR006677">
    <property type="entry name" value="tRNA_intron_Endonuc_cat-like"/>
</dbReference>
<evidence type="ECO:0000313" key="17">
    <source>
        <dbReference type="Proteomes" id="UP000667349"/>
    </source>
</evidence>
<dbReference type="Gene3D" id="3.40.1350.10">
    <property type="match status" value="1"/>
</dbReference>
<feature type="domain" description="tRNA intron endonuclease catalytic" evidence="14">
    <location>
        <begin position="268"/>
        <end position="348"/>
    </location>
</feature>
<dbReference type="CDD" id="cd22363">
    <property type="entry name" value="tRNA-intron_lyase_C"/>
    <property type="match status" value="1"/>
</dbReference>
<feature type="non-terminal residue" evidence="16">
    <location>
        <position position="1"/>
    </location>
</feature>
<gene>
    <name evidence="16" type="primary">Tsen34</name>
    <name evidence="16" type="ORF">G6Z75_0004702</name>
</gene>
<dbReference type="InterPro" id="IPR011856">
    <property type="entry name" value="tRNA_endonuc-like_dom_sf"/>
</dbReference>
<dbReference type="GO" id="GO:0005730">
    <property type="term" value="C:nucleolus"/>
    <property type="evidence" value="ECO:0007669"/>
    <property type="project" value="UniProtKB-SubCell"/>
</dbReference>
<dbReference type="Pfam" id="PF01974">
    <property type="entry name" value="tRNA_int_endo"/>
    <property type="match status" value="1"/>
</dbReference>
<evidence type="ECO:0000256" key="6">
    <source>
        <dbReference type="ARBA" id="ARBA00023239"/>
    </source>
</evidence>
<dbReference type="InterPro" id="IPR036167">
    <property type="entry name" value="tRNA_intron_Endo_cat-like_sf"/>
</dbReference>
<dbReference type="Proteomes" id="UP000667349">
    <property type="component" value="Unassembled WGS sequence"/>
</dbReference>
<comment type="subcellular location">
    <subcellularLocation>
        <location evidence="1">Nucleus</location>
        <location evidence="1">Nucleolus</location>
    </subcellularLocation>
</comment>
<dbReference type="InterPro" id="IPR006676">
    <property type="entry name" value="tRNA_splic"/>
</dbReference>
<keyword evidence="6" id="KW-0456">Lyase</keyword>
<dbReference type="NCBIfam" id="TIGR00324">
    <property type="entry name" value="endA"/>
    <property type="match status" value="1"/>
</dbReference>
<dbReference type="AlphaFoldDB" id="A0A836EVH7"/>
<dbReference type="FunFam" id="3.40.1350.10:FF:000002">
    <property type="entry name" value="tRNA-splicing endonuclease subunit Sen34"/>
    <property type="match status" value="1"/>
</dbReference>
<proteinExistence type="inferred from homology"/>
<protein>
    <recommendedName>
        <fullName evidence="11">tRNA-splicing endonuclease subunit SEN34</fullName>
        <ecNumber evidence="3">4.6.1.16</ecNumber>
    </recommendedName>
    <alternativeName>
        <fullName evidence="12 13">tRNA-intron endonuclease SEN34</fullName>
    </alternativeName>
    <alternativeName>
        <fullName evidence="10">tRNA-splicing endonuclease subunit Sen34</fullName>
    </alternativeName>
</protein>
<evidence type="ECO:0000259" key="15">
    <source>
        <dbReference type="Pfam" id="PF26577"/>
    </source>
</evidence>
<dbReference type="EMBL" id="JAANHZ010000642">
    <property type="protein sequence ID" value="KAG5308738.1"/>
    <property type="molecule type" value="Genomic_DNA"/>
</dbReference>
<dbReference type="Pfam" id="PF26577">
    <property type="entry name" value="TSEN34_N"/>
    <property type="match status" value="1"/>
</dbReference>
<dbReference type="InterPro" id="IPR059049">
    <property type="entry name" value="TSEN34_N"/>
</dbReference>
<evidence type="ECO:0000256" key="7">
    <source>
        <dbReference type="ARBA" id="ARBA00023242"/>
    </source>
</evidence>
<dbReference type="GO" id="GO:0003676">
    <property type="term" value="F:nucleic acid binding"/>
    <property type="evidence" value="ECO:0007669"/>
    <property type="project" value="InterPro"/>
</dbReference>
<evidence type="ECO:0000256" key="5">
    <source>
        <dbReference type="ARBA" id="ARBA00022694"/>
    </source>
</evidence>
<keyword evidence="7" id="KW-0539">Nucleus</keyword>
<dbReference type="PANTHER" id="PTHR13070">
    <property type="entry name" value="TRNA-SPLICING ENDONUCLEASE SUBUNIT SEN34-RELATED"/>
    <property type="match status" value="1"/>
</dbReference>
<evidence type="ECO:0000256" key="3">
    <source>
        <dbReference type="ARBA" id="ARBA00012573"/>
    </source>
</evidence>
<comment type="subunit">
    <text evidence="9">tRNA splicing endonuclease is a heterotetramer composed of TSEN2, TSEN15, TSEN34/LENG5 and TSEN54. tRNA splicing endonuclease complex also contains proteins of the pre-mRNA 3'-end processing machinery such as CLP1, CPSF1, CPSF4 and CSTF2.</text>
</comment>
<sequence>MFDGRLTLPPPAVLPTPPFREAYCSGKRQIAILSLRAVHIASAEVKNSSRRVLAKVCAWHACTQRSTNRTCQREGRMEESTNDWLKLRRDHRIIGELVGSFPKLTRQEIFLGLPLLLLPEEVTLLLEKKIACLVECTNLKTQPDESLNQRFQEYRDKLFLEQGNCLKDNRKKQITSVMDKIIEGKKRKMLGLHTSKKNMRKPLDKKMQEALNNIEIDTESLLEEELAKLPKLKKSDALVQIHTAYPWSNKDDVKIVEWKYPLTSDQQLKYKIYKDLWERQYYITSGEKFGGDFLVYPGDPIMFHSQYIIQCKRADEEIPIMDVIAQCRLSCHVRKTLVFATYHEEEDIVKYQSFQWTECNALEDS</sequence>
<keyword evidence="17" id="KW-1185">Reference proteome</keyword>
<keyword evidence="5" id="KW-0819">tRNA processing</keyword>
<evidence type="ECO:0000256" key="8">
    <source>
        <dbReference type="ARBA" id="ARBA00034031"/>
    </source>
</evidence>
<evidence type="ECO:0000256" key="10">
    <source>
        <dbReference type="ARBA" id="ARBA00070643"/>
    </source>
</evidence>
<keyword evidence="16" id="KW-0540">Nuclease</keyword>
<feature type="domain" description="TSEN34 N-terminal" evidence="15">
    <location>
        <begin position="81"/>
        <end position="135"/>
    </location>
</feature>
<dbReference type="SUPFAM" id="SSF53032">
    <property type="entry name" value="tRNA-intron endonuclease catalytic domain-like"/>
    <property type="match status" value="1"/>
</dbReference>
<keyword evidence="16" id="KW-0255">Endonuclease</keyword>
<evidence type="ECO:0000256" key="12">
    <source>
        <dbReference type="ARBA" id="ARBA00075884"/>
    </source>
</evidence>
<accession>A0A836EVH7</accession>
<evidence type="ECO:0000259" key="14">
    <source>
        <dbReference type="Pfam" id="PF01974"/>
    </source>
</evidence>
<keyword evidence="4" id="KW-0507">mRNA processing</keyword>
<organism evidence="16 17">
    <name type="scientific">Acromyrmex insinuator</name>
    <dbReference type="NCBI Taxonomy" id="230686"/>
    <lineage>
        <taxon>Eukaryota</taxon>
        <taxon>Metazoa</taxon>
        <taxon>Ecdysozoa</taxon>
        <taxon>Arthropoda</taxon>
        <taxon>Hexapoda</taxon>
        <taxon>Insecta</taxon>
        <taxon>Pterygota</taxon>
        <taxon>Neoptera</taxon>
        <taxon>Endopterygota</taxon>
        <taxon>Hymenoptera</taxon>
        <taxon>Apocrita</taxon>
        <taxon>Aculeata</taxon>
        <taxon>Formicoidea</taxon>
        <taxon>Formicidae</taxon>
        <taxon>Myrmicinae</taxon>
        <taxon>Acromyrmex</taxon>
    </lineage>
</organism>
<dbReference type="EC" id="4.6.1.16" evidence="3"/>
<evidence type="ECO:0000256" key="9">
    <source>
        <dbReference type="ARBA" id="ARBA00064779"/>
    </source>
</evidence>
<comment type="catalytic activity">
    <reaction evidence="8">
        <text>pretRNA = a 3'-half-tRNA molecule with a 5'-OH end + a 5'-half-tRNA molecule with a 2',3'-cyclic phosphate end + an intron with a 2',3'-cyclic phosphate and a 5'-hydroxyl terminus.</text>
        <dbReference type="EC" id="4.6.1.16"/>
    </reaction>
</comment>
<comment type="caution">
    <text evidence="16">The sequence shown here is derived from an EMBL/GenBank/DDBJ whole genome shotgun (WGS) entry which is preliminary data.</text>
</comment>
<evidence type="ECO:0000256" key="13">
    <source>
        <dbReference type="ARBA" id="ARBA00076724"/>
    </source>
</evidence>
<name>A0A836EVH7_9HYME</name>
<evidence type="ECO:0000256" key="2">
    <source>
        <dbReference type="ARBA" id="ARBA00008078"/>
    </source>
</evidence>
<dbReference type="PANTHER" id="PTHR13070:SF0">
    <property type="entry name" value="TRNA-SPLICING ENDONUCLEASE SUBUNIT SEN34"/>
    <property type="match status" value="1"/>
</dbReference>
<evidence type="ECO:0000256" key="4">
    <source>
        <dbReference type="ARBA" id="ARBA00022664"/>
    </source>
</evidence>
<evidence type="ECO:0000256" key="11">
    <source>
        <dbReference type="ARBA" id="ARBA00070870"/>
    </source>
</evidence>
<dbReference type="GO" id="GO:0000213">
    <property type="term" value="F:tRNA-intron lyase activity"/>
    <property type="evidence" value="ECO:0007669"/>
    <property type="project" value="UniProtKB-EC"/>
</dbReference>
<evidence type="ECO:0000256" key="1">
    <source>
        <dbReference type="ARBA" id="ARBA00004604"/>
    </source>
</evidence>
<comment type="similarity">
    <text evidence="2">Belongs to the tRNA-intron endonuclease family.</text>
</comment>
<evidence type="ECO:0000313" key="16">
    <source>
        <dbReference type="EMBL" id="KAG5308738.1"/>
    </source>
</evidence>